<proteinExistence type="predicted"/>
<dbReference type="Proteomes" id="UP000756132">
    <property type="component" value="Chromosome 3"/>
</dbReference>
<evidence type="ECO:0000313" key="2">
    <source>
        <dbReference type="EMBL" id="UJO15443.1"/>
    </source>
</evidence>
<accession>A0A9Q8LEY5</accession>
<protein>
    <submittedName>
        <fullName evidence="2">Uncharacterized protein</fullName>
    </submittedName>
</protein>
<evidence type="ECO:0000256" key="1">
    <source>
        <dbReference type="SAM" id="MobiDB-lite"/>
    </source>
</evidence>
<gene>
    <name evidence="2" type="ORF">CLAFUR5_07967</name>
</gene>
<reference evidence="2" key="2">
    <citation type="journal article" date="2022" name="Microb. Genom.">
        <title>A chromosome-scale genome assembly of the tomato pathogen Cladosporium fulvum reveals a compartmentalized genome architecture and the presence of a dispensable chromosome.</title>
        <authorList>
            <person name="Zaccaron A.Z."/>
            <person name="Chen L.H."/>
            <person name="Samaras A."/>
            <person name="Stergiopoulos I."/>
        </authorList>
    </citation>
    <scope>NUCLEOTIDE SEQUENCE</scope>
    <source>
        <strain evidence="2">Race5_Kim</strain>
    </source>
</reference>
<feature type="compositionally biased region" description="Basic and acidic residues" evidence="1">
    <location>
        <begin position="289"/>
        <end position="299"/>
    </location>
</feature>
<name>A0A9Q8LEY5_PASFU</name>
<dbReference type="AlphaFoldDB" id="A0A9Q8LEY5"/>
<dbReference type="EMBL" id="CP090165">
    <property type="protein sequence ID" value="UJO15443.1"/>
    <property type="molecule type" value="Genomic_DNA"/>
</dbReference>
<evidence type="ECO:0000313" key="3">
    <source>
        <dbReference type="Proteomes" id="UP000756132"/>
    </source>
</evidence>
<reference evidence="2" key="1">
    <citation type="submission" date="2021-12" db="EMBL/GenBank/DDBJ databases">
        <authorList>
            <person name="Zaccaron A."/>
            <person name="Stergiopoulos I."/>
        </authorList>
    </citation>
    <scope>NUCLEOTIDE SEQUENCE</scope>
    <source>
        <strain evidence="2">Race5_Kim</strain>
    </source>
</reference>
<organism evidence="2 3">
    <name type="scientific">Passalora fulva</name>
    <name type="common">Tomato leaf mold</name>
    <name type="synonym">Cladosporium fulvum</name>
    <dbReference type="NCBI Taxonomy" id="5499"/>
    <lineage>
        <taxon>Eukaryota</taxon>
        <taxon>Fungi</taxon>
        <taxon>Dikarya</taxon>
        <taxon>Ascomycota</taxon>
        <taxon>Pezizomycotina</taxon>
        <taxon>Dothideomycetes</taxon>
        <taxon>Dothideomycetidae</taxon>
        <taxon>Mycosphaerellales</taxon>
        <taxon>Mycosphaerellaceae</taxon>
        <taxon>Fulvia</taxon>
    </lineage>
</organism>
<dbReference type="KEGG" id="ffu:CLAFUR5_07967"/>
<feature type="region of interest" description="Disordered" evidence="1">
    <location>
        <begin position="52"/>
        <end position="86"/>
    </location>
</feature>
<feature type="compositionally biased region" description="Polar residues" evidence="1">
    <location>
        <begin position="52"/>
        <end position="64"/>
    </location>
</feature>
<keyword evidence="3" id="KW-1185">Reference proteome</keyword>
<sequence>MADMTAAQLFTVEGIERERQLNDQRDAEEAERQRLLSSQVIDQYFRIIHCQPSTAEKNTTTGPGPSNAEDDTATGPDTRVPQIPPFDPDVQSEIDVFFRRSPQTRTSAHARWLLDLLWRIMSADYGLPLTEKLTDCEHIHWLGVALSYGGLVPGDEGLKDIYDITDLDYAIRKPAHELGLNLKAVESSILLYFRYTKGLTVLYPGCIDTFWAPKGLEVLAFKMCYDTHFNIRLASDKSQMLNITAGIVLTTRRYYDDRHPWMQALTISNQKLHEEIKAAIDMREGKDKEMREEVVGERKKLQKKQKKMEKKERRSCMSWLSGTRSRSFWPGW</sequence>
<dbReference type="RefSeq" id="XP_047759809.1">
    <property type="nucleotide sequence ID" value="XM_047907115.1"/>
</dbReference>
<feature type="region of interest" description="Disordered" evidence="1">
    <location>
        <begin position="289"/>
        <end position="332"/>
    </location>
</feature>
<dbReference type="GeneID" id="71987845"/>